<evidence type="ECO:0000313" key="4">
    <source>
        <dbReference type="Proteomes" id="UP000799436"/>
    </source>
</evidence>
<dbReference type="Gene3D" id="3.40.47.10">
    <property type="match status" value="1"/>
</dbReference>
<keyword evidence="4" id="KW-1185">Reference proteome</keyword>
<proteinExistence type="predicted"/>
<dbReference type="InterPro" id="IPR013746">
    <property type="entry name" value="HMG_CoA_synt_C_dom"/>
</dbReference>
<feature type="non-terminal residue" evidence="3">
    <location>
        <position position="1"/>
    </location>
</feature>
<evidence type="ECO:0000259" key="2">
    <source>
        <dbReference type="Pfam" id="PF08540"/>
    </source>
</evidence>
<dbReference type="GO" id="GO:0006696">
    <property type="term" value="P:ergosterol biosynthetic process"/>
    <property type="evidence" value="ECO:0007669"/>
    <property type="project" value="TreeGrafter"/>
</dbReference>
<organism evidence="3 4">
    <name type="scientific">Teratosphaeria nubilosa</name>
    <dbReference type="NCBI Taxonomy" id="161662"/>
    <lineage>
        <taxon>Eukaryota</taxon>
        <taxon>Fungi</taxon>
        <taxon>Dikarya</taxon>
        <taxon>Ascomycota</taxon>
        <taxon>Pezizomycotina</taxon>
        <taxon>Dothideomycetes</taxon>
        <taxon>Dothideomycetidae</taxon>
        <taxon>Mycosphaerellales</taxon>
        <taxon>Teratosphaeriaceae</taxon>
        <taxon>Teratosphaeria</taxon>
    </lineage>
</organism>
<reference evidence="3" key="1">
    <citation type="journal article" date="2020" name="Stud. Mycol.">
        <title>101 Dothideomycetes genomes: a test case for predicting lifestyles and emergence of pathogens.</title>
        <authorList>
            <person name="Haridas S."/>
            <person name="Albert R."/>
            <person name="Binder M."/>
            <person name="Bloem J."/>
            <person name="Labutti K."/>
            <person name="Salamov A."/>
            <person name="Andreopoulos B."/>
            <person name="Baker S."/>
            <person name="Barry K."/>
            <person name="Bills G."/>
            <person name="Bluhm B."/>
            <person name="Cannon C."/>
            <person name="Castanera R."/>
            <person name="Culley D."/>
            <person name="Daum C."/>
            <person name="Ezra D."/>
            <person name="Gonzalez J."/>
            <person name="Henrissat B."/>
            <person name="Kuo A."/>
            <person name="Liang C."/>
            <person name="Lipzen A."/>
            <person name="Lutzoni F."/>
            <person name="Magnuson J."/>
            <person name="Mondo S."/>
            <person name="Nolan M."/>
            <person name="Ohm R."/>
            <person name="Pangilinan J."/>
            <person name="Park H.-J."/>
            <person name="Ramirez L."/>
            <person name="Alfaro M."/>
            <person name="Sun H."/>
            <person name="Tritt A."/>
            <person name="Yoshinaga Y."/>
            <person name="Zwiers L.-H."/>
            <person name="Turgeon B."/>
            <person name="Goodwin S."/>
            <person name="Spatafora J."/>
            <person name="Crous P."/>
            <person name="Grigoriev I."/>
        </authorList>
    </citation>
    <scope>NUCLEOTIDE SEQUENCE</scope>
    <source>
        <strain evidence="3">CBS 116005</strain>
    </source>
</reference>
<dbReference type="EMBL" id="ML995937">
    <property type="protein sequence ID" value="KAF2764138.1"/>
    <property type="molecule type" value="Genomic_DNA"/>
</dbReference>
<dbReference type="AlphaFoldDB" id="A0A6G1KVE2"/>
<dbReference type="GO" id="GO:0004421">
    <property type="term" value="F:hydroxymethylglutaryl-CoA synthase activity"/>
    <property type="evidence" value="ECO:0007669"/>
    <property type="project" value="InterPro"/>
</dbReference>
<dbReference type="PANTHER" id="PTHR43323">
    <property type="entry name" value="3-HYDROXY-3-METHYLGLUTARYL COENZYME A SYNTHASE"/>
    <property type="match status" value="1"/>
</dbReference>
<dbReference type="GO" id="GO:0006084">
    <property type="term" value="P:acetyl-CoA metabolic process"/>
    <property type="evidence" value="ECO:0007669"/>
    <property type="project" value="InterPro"/>
</dbReference>
<dbReference type="InterPro" id="IPR016039">
    <property type="entry name" value="Thiolase-like"/>
</dbReference>
<sequence length="124" mass="14000">QEHAQPSTLTASRCGNMYTASPYSCFASLLCVIRPNELRGKRVCIFSYGLGLPSTLFALRIKGDTRAMSGVLNLNERLDLRVRSSPPDFVEPRRHAHLRRDFQPRRSIDATNAGSYYLARINDQ</sequence>
<evidence type="ECO:0000256" key="1">
    <source>
        <dbReference type="ARBA" id="ARBA00022679"/>
    </source>
</evidence>
<dbReference type="Pfam" id="PF08540">
    <property type="entry name" value="HMG_CoA_synt_C"/>
    <property type="match status" value="1"/>
</dbReference>
<dbReference type="SUPFAM" id="SSF53901">
    <property type="entry name" value="Thiolase-like"/>
    <property type="match status" value="1"/>
</dbReference>
<accession>A0A6G1KVE2</accession>
<dbReference type="GO" id="GO:0010142">
    <property type="term" value="P:farnesyl diphosphate biosynthetic process, mevalonate pathway"/>
    <property type="evidence" value="ECO:0007669"/>
    <property type="project" value="InterPro"/>
</dbReference>
<protein>
    <submittedName>
        <fullName evidence="3">Thiolase-like protein</fullName>
    </submittedName>
</protein>
<evidence type="ECO:0000313" key="3">
    <source>
        <dbReference type="EMBL" id="KAF2764138.1"/>
    </source>
</evidence>
<name>A0A6G1KVE2_9PEZI</name>
<dbReference type="Proteomes" id="UP000799436">
    <property type="component" value="Unassembled WGS sequence"/>
</dbReference>
<keyword evidence="1" id="KW-0808">Transferase</keyword>
<dbReference type="PANTHER" id="PTHR43323:SF2">
    <property type="entry name" value="HYDROXYMETHYLGLUTARYL-COA SYNTHASE"/>
    <property type="match status" value="1"/>
</dbReference>
<feature type="domain" description="Hydroxymethylglutaryl-coenzyme A synthase C-terminal" evidence="2">
    <location>
        <begin position="2"/>
        <end position="124"/>
    </location>
</feature>
<dbReference type="OrthoDB" id="1269963at2759"/>
<gene>
    <name evidence="3" type="ORF">EJ03DRAFT_282634</name>
</gene>